<reference evidence="11 12" key="1">
    <citation type="submission" date="2019-03" db="EMBL/GenBank/DDBJ databases">
        <title>Genomic Encyclopedia of Type Strains, Phase III (KMG-III): the genomes of soil and plant-associated and newly described type strains.</title>
        <authorList>
            <person name="Whitman W."/>
        </authorList>
    </citation>
    <scope>NUCLEOTIDE SEQUENCE [LARGE SCALE GENOMIC DNA]</scope>
    <source>
        <strain evidence="11 12">CGMCC 1.7660</strain>
    </source>
</reference>
<dbReference type="FunFam" id="3.30.1330.90:FF:000003">
    <property type="entry name" value="D-3-phosphoglycerate dehydrogenase"/>
    <property type="match status" value="1"/>
</dbReference>
<evidence type="ECO:0000313" key="12">
    <source>
        <dbReference type="Proteomes" id="UP000295783"/>
    </source>
</evidence>
<dbReference type="EMBL" id="SNYW01000009">
    <property type="protein sequence ID" value="TDQ81540.1"/>
    <property type="molecule type" value="Genomic_DNA"/>
</dbReference>
<evidence type="ECO:0000313" key="11">
    <source>
        <dbReference type="EMBL" id="TDQ81540.1"/>
    </source>
</evidence>
<dbReference type="FunFam" id="3.30.70.260:FF:000008">
    <property type="entry name" value="D-3-phosphoglycerate dehydrogenase, chloroplastic"/>
    <property type="match status" value="1"/>
</dbReference>
<dbReference type="CDD" id="cd12173">
    <property type="entry name" value="PGDH_4"/>
    <property type="match status" value="1"/>
</dbReference>
<dbReference type="UniPathway" id="UPA00135">
    <property type="reaction ID" value="UER00196"/>
</dbReference>
<dbReference type="CDD" id="cd04902">
    <property type="entry name" value="ACT_3PGDH-xct"/>
    <property type="match status" value="1"/>
</dbReference>
<protein>
    <recommendedName>
        <fullName evidence="4 9">D-3-phosphoglycerate dehydrogenase</fullName>
        <ecNumber evidence="9">1.1.1.95</ecNumber>
    </recommendedName>
</protein>
<dbReference type="PANTHER" id="PTHR42938">
    <property type="entry name" value="FORMATE DEHYDROGENASE 1"/>
    <property type="match status" value="1"/>
</dbReference>
<dbReference type="InterPro" id="IPR045865">
    <property type="entry name" value="ACT-like_dom_sf"/>
</dbReference>
<dbReference type="SUPFAM" id="SSF52283">
    <property type="entry name" value="Formate/glycerate dehydrogenase catalytic domain-like"/>
    <property type="match status" value="1"/>
</dbReference>
<dbReference type="InterPro" id="IPR029753">
    <property type="entry name" value="D-isomer_DH_CS"/>
</dbReference>
<dbReference type="SUPFAM" id="SSF51735">
    <property type="entry name" value="NAD(P)-binding Rossmann-fold domains"/>
    <property type="match status" value="1"/>
</dbReference>
<dbReference type="Pfam" id="PF00389">
    <property type="entry name" value="2-Hacid_dh"/>
    <property type="match status" value="1"/>
</dbReference>
<evidence type="ECO:0000256" key="2">
    <source>
        <dbReference type="ARBA" id="ARBA00005216"/>
    </source>
</evidence>
<dbReference type="GO" id="GO:0006564">
    <property type="term" value="P:L-serine biosynthetic process"/>
    <property type="evidence" value="ECO:0007669"/>
    <property type="project" value="UniProtKB-UniRule"/>
</dbReference>
<dbReference type="InterPro" id="IPR036291">
    <property type="entry name" value="NAD(P)-bd_dom_sf"/>
</dbReference>
<proteinExistence type="inferred from homology"/>
<gene>
    <name evidence="11" type="ORF">A8950_2609</name>
</gene>
<dbReference type="PROSITE" id="PS51671">
    <property type="entry name" value="ACT"/>
    <property type="match status" value="1"/>
</dbReference>
<dbReference type="PANTHER" id="PTHR42938:SF47">
    <property type="entry name" value="HYDROXYPYRUVATE REDUCTASE"/>
    <property type="match status" value="1"/>
</dbReference>
<dbReference type="EC" id="1.1.1.95" evidence="9"/>
<dbReference type="SUPFAM" id="SSF55021">
    <property type="entry name" value="ACT-like"/>
    <property type="match status" value="1"/>
</dbReference>
<dbReference type="Pfam" id="PF02826">
    <property type="entry name" value="2-Hacid_dh_C"/>
    <property type="match status" value="1"/>
</dbReference>
<evidence type="ECO:0000256" key="9">
    <source>
        <dbReference type="RuleBase" id="RU363003"/>
    </source>
</evidence>
<evidence type="ECO:0000256" key="4">
    <source>
        <dbReference type="ARBA" id="ARBA00021582"/>
    </source>
</evidence>
<comment type="similarity">
    <text evidence="3 9">Belongs to the D-isomer specific 2-hydroxyacid dehydrogenase family.</text>
</comment>
<keyword evidence="6 9" id="KW-0520">NAD</keyword>
<accession>A0A4R6WQK7</accession>
<evidence type="ECO:0000256" key="5">
    <source>
        <dbReference type="ARBA" id="ARBA00023002"/>
    </source>
</evidence>
<organism evidence="11 12">
    <name type="scientific">Dongia mobilis</name>
    <dbReference type="NCBI Taxonomy" id="578943"/>
    <lineage>
        <taxon>Bacteria</taxon>
        <taxon>Pseudomonadati</taxon>
        <taxon>Pseudomonadota</taxon>
        <taxon>Alphaproteobacteria</taxon>
        <taxon>Rhodospirillales</taxon>
        <taxon>Dongiaceae</taxon>
        <taxon>Dongia</taxon>
    </lineage>
</organism>
<evidence type="ECO:0000256" key="8">
    <source>
        <dbReference type="ARBA" id="ARBA00048731"/>
    </source>
</evidence>
<dbReference type="InterPro" id="IPR002912">
    <property type="entry name" value="ACT_dom"/>
</dbReference>
<feature type="domain" description="ACT" evidence="10">
    <location>
        <begin position="454"/>
        <end position="526"/>
    </location>
</feature>
<keyword evidence="9" id="KW-0718">Serine biosynthesis</keyword>
<evidence type="ECO:0000256" key="3">
    <source>
        <dbReference type="ARBA" id="ARBA00005854"/>
    </source>
</evidence>
<evidence type="ECO:0000256" key="1">
    <source>
        <dbReference type="ARBA" id="ARBA00003800"/>
    </source>
</evidence>
<dbReference type="Proteomes" id="UP000295783">
    <property type="component" value="Unassembled WGS sequence"/>
</dbReference>
<comment type="catalytic activity">
    <reaction evidence="8 9">
        <text>(2R)-3-phosphoglycerate + NAD(+) = 3-phosphooxypyruvate + NADH + H(+)</text>
        <dbReference type="Rhea" id="RHEA:12641"/>
        <dbReference type="ChEBI" id="CHEBI:15378"/>
        <dbReference type="ChEBI" id="CHEBI:18110"/>
        <dbReference type="ChEBI" id="CHEBI:57540"/>
        <dbReference type="ChEBI" id="CHEBI:57945"/>
        <dbReference type="ChEBI" id="CHEBI:58272"/>
        <dbReference type="EC" id="1.1.1.95"/>
    </reaction>
</comment>
<dbReference type="GO" id="GO:0051287">
    <property type="term" value="F:NAD binding"/>
    <property type="evidence" value="ECO:0007669"/>
    <property type="project" value="UniProtKB-UniRule"/>
</dbReference>
<comment type="catalytic activity">
    <reaction evidence="7">
        <text>(R)-2-hydroxyglutarate + NAD(+) = 2-oxoglutarate + NADH + H(+)</text>
        <dbReference type="Rhea" id="RHEA:49612"/>
        <dbReference type="ChEBI" id="CHEBI:15378"/>
        <dbReference type="ChEBI" id="CHEBI:15801"/>
        <dbReference type="ChEBI" id="CHEBI:16810"/>
        <dbReference type="ChEBI" id="CHEBI:57540"/>
        <dbReference type="ChEBI" id="CHEBI:57945"/>
        <dbReference type="EC" id="1.1.1.399"/>
    </reaction>
</comment>
<dbReference type="Gene3D" id="3.30.1330.90">
    <property type="entry name" value="D-3-phosphoglycerate dehydrogenase, domain 3"/>
    <property type="match status" value="1"/>
</dbReference>
<dbReference type="PROSITE" id="PS00670">
    <property type="entry name" value="D_2_HYDROXYACID_DH_2"/>
    <property type="match status" value="1"/>
</dbReference>
<evidence type="ECO:0000256" key="6">
    <source>
        <dbReference type="ARBA" id="ARBA00023027"/>
    </source>
</evidence>
<evidence type="ECO:0000259" key="10">
    <source>
        <dbReference type="PROSITE" id="PS51671"/>
    </source>
</evidence>
<dbReference type="InterPro" id="IPR006139">
    <property type="entry name" value="D-isomer_2_OHA_DH_cat_dom"/>
</dbReference>
<dbReference type="PROSITE" id="PS00671">
    <property type="entry name" value="D_2_HYDROXYACID_DH_3"/>
    <property type="match status" value="1"/>
</dbReference>
<dbReference type="SUPFAM" id="SSF143548">
    <property type="entry name" value="Serine metabolism enzymes domain"/>
    <property type="match status" value="1"/>
</dbReference>
<dbReference type="Pfam" id="PF19304">
    <property type="entry name" value="PGDH_inter"/>
    <property type="match status" value="1"/>
</dbReference>
<dbReference type="InterPro" id="IPR029009">
    <property type="entry name" value="ASB_dom_sf"/>
</dbReference>
<dbReference type="Gene3D" id="3.30.70.260">
    <property type="match status" value="1"/>
</dbReference>
<comment type="pathway">
    <text evidence="2 9">Amino-acid biosynthesis; L-serine biosynthesis; L-serine from 3-phospho-D-glycerate: step 1/3.</text>
</comment>
<dbReference type="Pfam" id="PF01842">
    <property type="entry name" value="ACT"/>
    <property type="match status" value="1"/>
</dbReference>
<dbReference type="InterPro" id="IPR006236">
    <property type="entry name" value="PGDH"/>
</dbReference>
<dbReference type="Gene3D" id="3.40.50.720">
    <property type="entry name" value="NAD(P)-binding Rossmann-like Domain"/>
    <property type="match status" value="2"/>
</dbReference>
<dbReference type="GO" id="GO:0004617">
    <property type="term" value="F:phosphoglycerate dehydrogenase activity"/>
    <property type="evidence" value="ECO:0007669"/>
    <property type="project" value="UniProtKB-UniRule"/>
</dbReference>
<dbReference type="FunFam" id="3.40.50.720:FF:000021">
    <property type="entry name" value="D-3-phosphoglycerate dehydrogenase"/>
    <property type="match status" value="1"/>
</dbReference>
<dbReference type="OrthoDB" id="9793626at2"/>
<dbReference type="InterPro" id="IPR006140">
    <property type="entry name" value="D-isomer_DH_NAD-bd"/>
</dbReference>
<sequence length="526" mass="55925">MVKVLISDELSPAAVKIFQERGIDVTEKIGLKPKELAAIIGDFDGLAVRSASKVTADVLAAAAKLKVVGRAGIGVDNIDVKAATARGICVMNTPFGNNITTAEHSVAMMMALARHIPEANSSTHQGKWEKSRFVGVELYAKTLGLVGCGNIGSIVADRAQGLKMKVIAYDPFLSPERALDLGVEKVDLDALLARADFISLHTPLTDQTRNLIDAAALAKCRDGVRIINCARGGLVVEADLKAALDSGKVAGAALDVFPVEPATENILFGHPNVVCTPHLGASSTEAQLNVAIQVAEQMSDFLLHGAVTNALNMASVTVEEAPKLRPYMRLADQLGAFAGQATETGIRKVTVEYEGHVASLNTRPLTALILQGLLKPLLADSVNMVNAPLVAKERNIDLTEAKHEREGDYHTLIRLTVETERWSRSIAGTLFADQRPRVVDIKGIKIDAELGPHMLYVTNDDKPGFIGRLGTLLGDNGINIATFALGRAAQGGDAIALVEIDGPLPPEILRAVQALPQVQQAKALVF</sequence>
<dbReference type="NCBIfam" id="TIGR01327">
    <property type="entry name" value="PGDH"/>
    <property type="match status" value="1"/>
</dbReference>
<dbReference type="RefSeq" id="WP_133614088.1">
    <property type="nucleotide sequence ID" value="NZ_SNYW01000009.1"/>
</dbReference>
<keyword evidence="5 9" id="KW-0560">Oxidoreductase</keyword>
<name>A0A4R6WQK7_9PROT</name>
<comment type="function">
    <text evidence="1">Catalyzes the reversible oxidation of 3-phospho-D-glycerate to 3-phosphonooxypyruvate, the first step of the phosphorylated L-serine biosynthesis pathway. Also catalyzes the reversible oxidation of 2-hydroxyglutarate to 2-oxoglutarate.</text>
</comment>
<dbReference type="AlphaFoldDB" id="A0A4R6WQK7"/>
<keyword evidence="12" id="KW-1185">Reference proteome</keyword>
<dbReference type="InterPro" id="IPR045626">
    <property type="entry name" value="PGDH_ASB_dom"/>
</dbReference>
<evidence type="ECO:0000256" key="7">
    <source>
        <dbReference type="ARBA" id="ARBA00048126"/>
    </source>
</evidence>
<comment type="caution">
    <text evidence="11">The sequence shown here is derived from an EMBL/GenBank/DDBJ whole genome shotgun (WGS) entry which is preliminary data.</text>
</comment>
<keyword evidence="9" id="KW-0028">Amino-acid biosynthesis</keyword>